<dbReference type="InterPro" id="IPR016035">
    <property type="entry name" value="Acyl_Trfase/lysoPLipase"/>
</dbReference>
<dbReference type="EMBL" id="JADMLG010000010">
    <property type="protein sequence ID" value="MBH0779299.1"/>
    <property type="molecule type" value="Genomic_DNA"/>
</dbReference>
<sequence length="277" mass="28679">MKPHRAVVLGPGGVPGTAWLLGLLTGLRRGGIDLAEADTVVGTSAGAIAGMLLGGDTDLARPAPNPELESGPNRGDPNAMAQAHLLLGGSAPTTDTRRQVGRIASTATATPAHIWVARMRHLIGDVDWPANLLVPAVDADSGEPIVWRAGDGVPPASAVAAGTAAPGMAEPIPVGDRRYFDGAFRAGLNTDLVPPKARVIIAEPLGLRMGNAPVDTHPDVVRITADAAADSAFGPDLSDRSRWQAAFEAGLRQSIEATPLIRRIWTLTTPVDADLVR</sequence>
<dbReference type="GO" id="GO:0016042">
    <property type="term" value="P:lipid catabolic process"/>
    <property type="evidence" value="ECO:0007669"/>
    <property type="project" value="UniProtKB-UniRule"/>
</dbReference>
<feature type="short sequence motif" description="GXSXG" evidence="2">
    <location>
        <begin position="42"/>
        <end position="46"/>
    </location>
</feature>
<keyword evidence="2" id="KW-0442">Lipid degradation</keyword>
<dbReference type="SUPFAM" id="SSF52151">
    <property type="entry name" value="FabD/lysophospholipase-like"/>
    <property type="match status" value="1"/>
</dbReference>
<dbReference type="Gene3D" id="3.40.1090.10">
    <property type="entry name" value="Cytosolic phospholipase A2 catalytic domain"/>
    <property type="match status" value="2"/>
</dbReference>
<evidence type="ECO:0000313" key="6">
    <source>
        <dbReference type="Proteomes" id="UP000655751"/>
    </source>
</evidence>
<accession>A0A931N4X9</accession>
<dbReference type="Pfam" id="PF01734">
    <property type="entry name" value="Patatin"/>
    <property type="match status" value="1"/>
</dbReference>
<gene>
    <name evidence="5" type="ORF">IT779_23805</name>
</gene>
<evidence type="ECO:0000256" key="1">
    <source>
        <dbReference type="ARBA" id="ARBA00023098"/>
    </source>
</evidence>
<comment type="caution">
    <text evidence="2">Lacks conserved residue(s) required for the propagation of feature annotation.</text>
</comment>
<dbReference type="RefSeq" id="WP_196151611.1">
    <property type="nucleotide sequence ID" value="NZ_JADMLG010000010.1"/>
</dbReference>
<feature type="active site" description="Proton acceptor" evidence="2">
    <location>
        <position position="181"/>
    </location>
</feature>
<evidence type="ECO:0000256" key="3">
    <source>
        <dbReference type="SAM" id="MobiDB-lite"/>
    </source>
</evidence>
<evidence type="ECO:0000313" key="5">
    <source>
        <dbReference type="EMBL" id="MBH0779299.1"/>
    </source>
</evidence>
<dbReference type="GO" id="GO:0016787">
    <property type="term" value="F:hydrolase activity"/>
    <property type="evidence" value="ECO:0007669"/>
    <property type="project" value="UniProtKB-UniRule"/>
</dbReference>
<name>A0A931N4X9_9NOCA</name>
<feature type="region of interest" description="Disordered" evidence="3">
    <location>
        <begin position="58"/>
        <end position="79"/>
    </location>
</feature>
<feature type="active site" description="Nucleophile" evidence="2">
    <location>
        <position position="44"/>
    </location>
</feature>
<comment type="caution">
    <text evidence="5">The sequence shown here is derived from an EMBL/GenBank/DDBJ whole genome shotgun (WGS) entry which is preliminary data.</text>
</comment>
<reference evidence="5" key="1">
    <citation type="submission" date="2020-11" db="EMBL/GenBank/DDBJ databases">
        <title>Nocardia NEAU-351.nov., a novel actinomycete isolated from the cow dung.</title>
        <authorList>
            <person name="Zhang X."/>
        </authorList>
    </citation>
    <scope>NUCLEOTIDE SEQUENCE</scope>
    <source>
        <strain evidence="5">NEAU-351</strain>
    </source>
</reference>
<keyword evidence="2" id="KW-0378">Hydrolase</keyword>
<dbReference type="AlphaFoldDB" id="A0A931N4X9"/>
<proteinExistence type="predicted"/>
<organism evidence="5 6">
    <name type="scientific">Nocardia bovistercoris</name>
    <dbReference type="NCBI Taxonomy" id="2785916"/>
    <lineage>
        <taxon>Bacteria</taxon>
        <taxon>Bacillati</taxon>
        <taxon>Actinomycetota</taxon>
        <taxon>Actinomycetes</taxon>
        <taxon>Mycobacteriales</taxon>
        <taxon>Nocardiaceae</taxon>
        <taxon>Nocardia</taxon>
    </lineage>
</organism>
<protein>
    <recommendedName>
        <fullName evidence="4">PNPLA domain-containing protein</fullName>
    </recommendedName>
</protein>
<keyword evidence="1 2" id="KW-0443">Lipid metabolism</keyword>
<evidence type="ECO:0000256" key="2">
    <source>
        <dbReference type="PROSITE-ProRule" id="PRU01161"/>
    </source>
</evidence>
<dbReference type="Proteomes" id="UP000655751">
    <property type="component" value="Unassembled WGS sequence"/>
</dbReference>
<dbReference type="PROSITE" id="PS51635">
    <property type="entry name" value="PNPLA"/>
    <property type="match status" value="1"/>
</dbReference>
<keyword evidence="6" id="KW-1185">Reference proteome</keyword>
<evidence type="ECO:0000259" key="4">
    <source>
        <dbReference type="PROSITE" id="PS51635"/>
    </source>
</evidence>
<feature type="domain" description="PNPLA" evidence="4">
    <location>
        <begin position="7"/>
        <end position="194"/>
    </location>
</feature>
<feature type="short sequence motif" description="DGA/G" evidence="2">
    <location>
        <begin position="181"/>
        <end position="183"/>
    </location>
</feature>
<dbReference type="InterPro" id="IPR002641">
    <property type="entry name" value="PNPLA_dom"/>
</dbReference>